<dbReference type="Proteomes" id="UP000234752">
    <property type="component" value="Chromosome eg_1"/>
</dbReference>
<keyword evidence="2" id="KW-1185">Reference proteome</keyword>
<name>A0A2K9NDD4_9PROT</name>
<dbReference type="InterPro" id="IPR032710">
    <property type="entry name" value="NTF2-like_dom_sf"/>
</dbReference>
<organism evidence="1 2">
    <name type="scientific">Niveispirillum cyanobacteriorum</name>
    <dbReference type="NCBI Taxonomy" id="1612173"/>
    <lineage>
        <taxon>Bacteria</taxon>
        <taxon>Pseudomonadati</taxon>
        <taxon>Pseudomonadota</taxon>
        <taxon>Alphaproteobacteria</taxon>
        <taxon>Rhodospirillales</taxon>
        <taxon>Azospirillaceae</taxon>
        <taxon>Niveispirillum</taxon>
    </lineage>
</organism>
<gene>
    <name evidence="1" type="ORF">C0V82_13655</name>
</gene>
<dbReference type="GO" id="GO:0030638">
    <property type="term" value="P:polyketide metabolic process"/>
    <property type="evidence" value="ECO:0007669"/>
    <property type="project" value="InterPro"/>
</dbReference>
<proteinExistence type="predicted"/>
<dbReference type="PANTHER" id="PTHR38436:SF1">
    <property type="entry name" value="ESTER CYCLASE"/>
    <property type="match status" value="1"/>
</dbReference>
<dbReference type="RefSeq" id="WP_102112770.1">
    <property type="nucleotide sequence ID" value="NZ_BMGN01000021.1"/>
</dbReference>
<accession>A0A2K9NDD4</accession>
<dbReference type="PANTHER" id="PTHR38436">
    <property type="entry name" value="POLYKETIDE CYCLASE SNOAL-LIKE DOMAIN"/>
    <property type="match status" value="1"/>
</dbReference>
<dbReference type="OrthoDB" id="1948945at2"/>
<protein>
    <submittedName>
        <fullName evidence="1">Polyketide cyclase</fullName>
    </submittedName>
</protein>
<dbReference type="EMBL" id="CP025611">
    <property type="protein sequence ID" value="AUN31160.1"/>
    <property type="molecule type" value="Genomic_DNA"/>
</dbReference>
<sequence length="335" mass="36306">MQESVGRPDGSPGRAAMLSLADVLELGGVDAGTAFWRATMADTVNWNGPHPVNSLSGLAAFLANAWVPMIRAFPDLGRRDDIVLAGQFKGGDWVATTGHYIGTFAAPLHGIPPTGGVATLRYGEFYRVQDGRIVEAYVIHDYLGLMAQAGCWPLPPSRGAEITVPGPATHAGLLRGDADPAESQRSLALVEAMIAGLMQYDGKTLESMGMERFWHPRMLWYGPAGIGTARGLKGFQDHHQRPFLTAFPDRVGGDHKCRIGEGLFVASTGWPSVRATHLGGGWLGCPPSGRRIGMRVMDFWLRKDGLLTENWVFIDIIDLLLQMGVDLLERLPPAR</sequence>
<dbReference type="InterPro" id="IPR009959">
    <property type="entry name" value="Cyclase_SnoaL-like"/>
</dbReference>
<evidence type="ECO:0000313" key="2">
    <source>
        <dbReference type="Proteomes" id="UP000234752"/>
    </source>
</evidence>
<reference evidence="1 2" key="1">
    <citation type="submission" date="2017-12" db="EMBL/GenBank/DDBJ databases">
        <title>Genomes of bacteria within cyanobacterial aggregates.</title>
        <authorList>
            <person name="Cai H."/>
        </authorList>
    </citation>
    <scope>NUCLEOTIDE SEQUENCE [LARGE SCALE GENOMIC DNA]</scope>
    <source>
        <strain evidence="1 2">TH16</strain>
    </source>
</reference>
<dbReference type="Gene3D" id="3.10.450.50">
    <property type="match status" value="2"/>
</dbReference>
<evidence type="ECO:0000313" key="1">
    <source>
        <dbReference type="EMBL" id="AUN31160.1"/>
    </source>
</evidence>
<dbReference type="Pfam" id="PF07366">
    <property type="entry name" value="SnoaL"/>
    <property type="match status" value="2"/>
</dbReference>
<dbReference type="KEGG" id="ncb:C0V82_13655"/>
<dbReference type="AlphaFoldDB" id="A0A2K9NDD4"/>
<dbReference type="SUPFAM" id="SSF54427">
    <property type="entry name" value="NTF2-like"/>
    <property type="match status" value="2"/>
</dbReference>